<dbReference type="GO" id="GO:0042597">
    <property type="term" value="C:periplasmic space"/>
    <property type="evidence" value="ECO:0007669"/>
    <property type="project" value="TreeGrafter"/>
</dbReference>
<keyword evidence="4" id="KW-0319">Glycerol metabolism</keyword>
<evidence type="ECO:0000313" key="9">
    <source>
        <dbReference type="Proteomes" id="UP000680067"/>
    </source>
</evidence>
<evidence type="ECO:0000256" key="6">
    <source>
        <dbReference type="ARBA" id="ARBA00047512"/>
    </source>
</evidence>
<keyword evidence="3" id="KW-0732">Signal</keyword>
<accession>A0A941DPZ4</accession>
<evidence type="ECO:0000256" key="2">
    <source>
        <dbReference type="ARBA" id="ARBA00012247"/>
    </source>
</evidence>
<dbReference type="PANTHER" id="PTHR43620">
    <property type="entry name" value="GLYCEROPHOSPHORYL DIESTER PHOSPHODIESTERASE"/>
    <property type="match status" value="1"/>
</dbReference>
<dbReference type="RefSeq" id="WP_268977925.1">
    <property type="nucleotide sequence ID" value="NZ_JAGSPN010000653.1"/>
</dbReference>
<comment type="caution">
    <text evidence="8">The sequence shown here is derived from an EMBL/GenBank/DDBJ whole genome shotgun (WGS) entry which is preliminary data.</text>
</comment>
<dbReference type="PROSITE" id="PS51704">
    <property type="entry name" value="GP_PDE"/>
    <property type="match status" value="1"/>
</dbReference>
<dbReference type="EMBL" id="JAGSPN010000653">
    <property type="protein sequence ID" value="MBR7784818.1"/>
    <property type="molecule type" value="Genomic_DNA"/>
</dbReference>
<dbReference type="Gene3D" id="3.20.20.190">
    <property type="entry name" value="Phosphatidylinositol (PI) phosphodiesterase"/>
    <property type="match status" value="1"/>
</dbReference>
<organism evidence="8 9">
    <name type="scientific">Undibacterium luofuense</name>
    <dbReference type="NCBI Taxonomy" id="2828733"/>
    <lineage>
        <taxon>Bacteria</taxon>
        <taxon>Pseudomonadati</taxon>
        <taxon>Pseudomonadota</taxon>
        <taxon>Betaproteobacteria</taxon>
        <taxon>Burkholderiales</taxon>
        <taxon>Oxalobacteraceae</taxon>
        <taxon>Undibacterium</taxon>
    </lineage>
</organism>
<dbReference type="EC" id="3.1.4.46" evidence="2"/>
<comment type="catalytic activity">
    <reaction evidence="6">
        <text>a sn-glycero-3-phosphodiester + H2O = an alcohol + sn-glycerol 3-phosphate + H(+)</text>
        <dbReference type="Rhea" id="RHEA:12969"/>
        <dbReference type="ChEBI" id="CHEBI:15377"/>
        <dbReference type="ChEBI" id="CHEBI:15378"/>
        <dbReference type="ChEBI" id="CHEBI:30879"/>
        <dbReference type="ChEBI" id="CHEBI:57597"/>
        <dbReference type="ChEBI" id="CHEBI:83408"/>
        <dbReference type="EC" id="3.1.4.46"/>
    </reaction>
</comment>
<name>A0A941DPZ4_9BURK</name>
<evidence type="ECO:0000256" key="5">
    <source>
        <dbReference type="ARBA" id="ARBA00022801"/>
    </source>
</evidence>
<gene>
    <name evidence="8" type="ORF">KDM89_22050</name>
</gene>
<protein>
    <recommendedName>
        <fullName evidence="2">glycerophosphodiester phosphodiesterase</fullName>
        <ecNumber evidence="2">3.1.4.46</ecNumber>
    </recommendedName>
</protein>
<dbReference type="Proteomes" id="UP000680067">
    <property type="component" value="Unassembled WGS sequence"/>
</dbReference>
<dbReference type="AlphaFoldDB" id="A0A941DPZ4"/>
<dbReference type="InterPro" id="IPR017946">
    <property type="entry name" value="PLC-like_Pdiesterase_TIM-brl"/>
</dbReference>
<evidence type="ECO:0000256" key="1">
    <source>
        <dbReference type="ARBA" id="ARBA00007277"/>
    </source>
</evidence>
<feature type="domain" description="GP-PDE" evidence="7">
    <location>
        <begin position="1"/>
        <end position="72"/>
    </location>
</feature>
<reference evidence="8" key="1">
    <citation type="submission" date="2021-04" db="EMBL/GenBank/DDBJ databases">
        <title>novel species isolated from subtropical streams in China.</title>
        <authorList>
            <person name="Lu H."/>
        </authorList>
    </citation>
    <scope>NUCLEOTIDE SEQUENCE</scope>
    <source>
        <strain evidence="8">LFS511W</strain>
    </source>
</reference>
<dbReference type="GO" id="GO:0008889">
    <property type="term" value="F:glycerophosphodiester phosphodiesterase activity"/>
    <property type="evidence" value="ECO:0007669"/>
    <property type="project" value="UniProtKB-EC"/>
</dbReference>
<keyword evidence="5" id="KW-0378">Hydrolase</keyword>
<dbReference type="GO" id="GO:0006071">
    <property type="term" value="P:glycerol metabolic process"/>
    <property type="evidence" value="ECO:0007669"/>
    <property type="project" value="UniProtKB-KW"/>
</dbReference>
<keyword evidence="9" id="KW-1185">Reference proteome</keyword>
<feature type="non-terminal residue" evidence="8">
    <location>
        <position position="1"/>
    </location>
</feature>
<dbReference type="Pfam" id="PF03009">
    <property type="entry name" value="GDPD"/>
    <property type="match status" value="1"/>
</dbReference>
<evidence type="ECO:0000259" key="7">
    <source>
        <dbReference type="PROSITE" id="PS51704"/>
    </source>
</evidence>
<dbReference type="InterPro" id="IPR030395">
    <property type="entry name" value="GP_PDE_dom"/>
</dbReference>
<evidence type="ECO:0000256" key="4">
    <source>
        <dbReference type="ARBA" id="ARBA00022798"/>
    </source>
</evidence>
<evidence type="ECO:0000313" key="8">
    <source>
        <dbReference type="EMBL" id="MBR7784818.1"/>
    </source>
</evidence>
<sequence length="81" mass="8978">INDADTTTLAPGSLIADAHKAGLLVHPYTFRNEQRRLAANYKGDPKAEYLQFLRLGVDGMFSDFADTALSSRADYLKEMGR</sequence>
<proteinExistence type="inferred from homology"/>
<dbReference type="GO" id="GO:0006629">
    <property type="term" value="P:lipid metabolic process"/>
    <property type="evidence" value="ECO:0007669"/>
    <property type="project" value="InterPro"/>
</dbReference>
<dbReference type="PANTHER" id="PTHR43620:SF7">
    <property type="entry name" value="GLYCEROPHOSPHODIESTER PHOSPHODIESTERASE GDPD5-RELATED"/>
    <property type="match status" value="1"/>
</dbReference>
<comment type="similarity">
    <text evidence="1">Belongs to the glycerophosphoryl diester phosphodiesterase family.</text>
</comment>
<dbReference type="SUPFAM" id="SSF51695">
    <property type="entry name" value="PLC-like phosphodiesterases"/>
    <property type="match status" value="1"/>
</dbReference>
<evidence type="ECO:0000256" key="3">
    <source>
        <dbReference type="ARBA" id="ARBA00022729"/>
    </source>
</evidence>